<reference evidence="3" key="1">
    <citation type="journal article" date="2019" name="Int. J. Syst. Evol. Microbiol.">
        <title>The Global Catalogue of Microorganisms (GCM) 10K type strain sequencing project: providing services to taxonomists for standard genome sequencing and annotation.</title>
        <authorList>
            <consortium name="The Broad Institute Genomics Platform"/>
            <consortium name="The Broad Institute Genome Sequencing Center for Infectious Disease"/>
            <person name="Wu L."/>
            <person name="Ma J."/>
        </authorList>
    </citation>
    <scope>NUCLEOTIDE SEQUENCE [LARGE SCALE GENOMIC DNA]</scope>
    <source>
        <strain evidence="3">CGMCC 4.7173</strain>
    </source>
</reference>
<name>A0ABW1HEW4_9ACTN</name>
<dbReference type="EMBL" id="JBHSQQ010000001">
    <property type="protein sequence ID" value="MFC5939916.1"/>
    <property type="molecule type" value="Genomic_DNA"/>
</dbReference>
<dbReference type="InterPro" id="IPR029032">
    <property type="entry name" value="AhpD-like"/>
</dbReference>
<sequence length="146" mass="14811">MNASDNVADRITAGRAVYARNLGVPEDEAESMLAARAGAQYAREAFLAAGGPGWSGTELTDRDRSVAVIAALVGQHVVDAPLITYLNAARAAGVTEEGLAELMMLLTAYLGQPAASVAMATVLSTAPLAVLPGSSPSSISDPTDPA</sequence>
<evidence type="ECO:0000313" key="3">
    <source>
        <dbReference type="Proteomes" id="UP001596207"/>
    </source>
</evidence>
<dbReference type="Gene3D" id="1.20.1290.10">
    <property type="entry name" value="AhpD-like"/>
    <property type="match status" value="1"/>
</dbReference>
<evidence type="ECO:0000259" key="1">
    <source>
        <dbReference type="Pfam" id="PF02627"/>
    </source>
</evidence>
<dbReference type="Pfam" id="PF02627">
    <property type="entry name" value="CMD"/>
    <property type="match status" value="1"/>
</dbReference>
<dbReference type="InterPro" id="IPR003779">
    <property type="entry name" value="CMD-like"/>
</dbReference>
<accession>A0ABW1HEW4</accession>
<dbReference type="SUPFAM" id="SSF69118">
    <property type="entry name" value="AhpD-like"/>
    <property type="match status" value="1"/>
</dbReference>
<gene>
    <name evidence="2" type="ORF">ACFPZ4_00260</name>
</gene>
<dbReference type="Proteomes" id="UP001596207">
    <property type="component" value="Unassembled WGS sequence"/>
</dbReference>
<organism evidence="2 3">
    <name type="scientific">Micromonospora harpali</name>
    <dbReference type="NCBI Taxonomy" id="1490225"/>
    <lineage>
        <taxon>Bacteria</taxon>
        <taxon>Bacillati</taxon>
        <taxon>Actinomycetota</taxon>
        <taxon>Actinomycetes</taxon>
        <taxon>Micromonosporales</taxon>
        <taxon>Micromonosporaceae</taxon>
        <taxon>Micromonospora</taxon>
    </lineage>
</organism>
<feature type="domain" description="Carboxymuconolactone decarboxylase-like" evidence="1">
    <location>
        <begin position="44"/>
        <end position="120"/>
    </location>
</feature>
<keyword evidence="3" id="KW-1185">Reference proteome</keyword>
<proteinExistence type="predicted"/>
<protein>
    <submittedName>
        <fullName evidence="2">Carboxymuconolactone decarboxylase family protein</fullName>
    </submittedName>
</protein>
<dbReference type="RefSeq" id="WP_353899650.1">
    <property type="nucleotide sequence ID" value="NZ_CP158970.1"/>
</dbReference>
<evidence type="ECO:0000313" key="2">
    <source>
        <dbReference type="EMBL" id="MFC5939916.1"/>
    </source>
</evidence>
<comment type="caution">
    <text evidence="2">The sequence shown here is derived from an EMBL/GenBank/DDBJ whole genome shotgun (WGS) entry which is preliminary data.</text>
</comment>